<dbReference type="EMBL" id="JAOYFB010000040">
    <property type="protein sequence ID" value="KAK4036014.1"/>
    <property type="molecule type" value="Genomic_DNA"/>
</dbReference>
<evidence type="ECO:0000313" key="2">
    <source>
        <dbReference type="Proteomes" id="UP001234178"/>
    </source>
</evidence>
<protein>
    <submittedName>
        <fullName evidence="1">Uncharacterized protein</fullName>
    </submittedName>
</protein>
<sequence>MYLGSIAASSATLVTALYATMNMDILEFADDALQLEGMKLWNDKATRRSQLLKCFMPCLITHNTISFNVYNKICL</sequence>
<proteinExistence type="predicted"/>
<organism evidence="1 2">
    <name type="scientific">Daphnia magna</name>
    <dbReference type="NCBI Taxonomy" id="35525"/>
    <lineage>
        <taxon>Eukaryota</taxon>
        <taxon>Metazoa</taxon>
        <taxon>Ecdysozoa</taxon>
        <taxon>Arthropoda</taxon>
        <taxon>Crustacea</taxon>
        <taxon>Branchiopoda</taxon>
        <taxon>Diplostraca</taxon>
        <taxon>Cladocera</taxon>
        <taxon>Anomopoda</taxon>
        <taxon>Daphniidae</taxon>
        <taxon>Daphnia</taxon>
    </lineage>
</organism>
<gene>
    <name evidence="1" type="ORF">OUZ56_028086</name>
</gene>
<comment type="caution">
    <text evidence="1">The sequence shown here is derived from an EMBL/GenBank/DDBJ whole genome shotgun (WGS) entry which is preliminary data.</text>
</comment>
<reference evidence="1 2" key="1">
    <citation type="journal article" date="2023" name="Nucleic Acids Res.">
        <title>The hologenome of Daphnia magna reveals possible DNA methylation and microbiome-mediated evolution of the host genome.</title>
        <authorList>
            <person name="Chaturvedi A."/>
            <person name="Li X."/>
            <person name="Dhandapani V."/>
            <person name="Marshall H."/>
            <person name="Kissane S."/>
            <person name="Cuenca-Cambronero M."/>
            <person name="Asole G."/>
            <person name="Calvet F."/>
            <person name="Ruiz-Romero M."/>
            <person name="Marangio P."/>
            <person name="Guigo R."/>
            <person name="Rago D."/>
            <person name="Mirbahai L."/>
            <person name="Eastwood N."/>
            <person name="Colbourne J.K."/>
            <person name="Zhou J."/>
            <person name="Mallon E."/>
            <person name="Orsini L."/>
        </authorList>
    </citation>
    <scope>NUCLEOTIDE SEQUENCE [LARGE SCALE GENOMIC DNA]</scope>
    <source>
        <strain evidence="1">LRV0_1</strain>
    </source>
</reference>
<keyword evidence="2" id="KW-1185">Reference proteome</keyword>
<name>A0ABR0B312_9CRUS</name>
<dbReference type="Proteomes" id="UP001234178">
    <property type="component" value="Unassembled WGS sequence"/>
</dbReference>
<evidence type="ECO:0000313" key="1">
    <source>
        <dbReference type="EMBL" id="KAK4036014.1"/>
    </source>
</evidence>
<accession>A0ABR0B312</accession>